<dbReference type="SUPFAM" id="SSF52833">
    <property type="entry name" value="Thioredoxin-like"/>
    <property type="match status" value="1"/>
</dbReference>
<sequence length="232" mass="26003">MLKQLTLALAISSLISLPAFAAPQDKKIAEIVEMLEGNPQVVDALHESLGMYIKQQQQFSQLLESSDKYLNDPSHTYMGAENGDFTLINVTDFSCPYCKKLDAELEKLVENYPNIKVVNLYVPLKEGTDSLNSAAYALNVWKNDREKFEQVNELLIAKPGVHNMTSLMKIAQKTGTTDQLNVSDEVKKQLENNYTMFNALGLRGTPALIYGEQVIPGYVPYDQLEDALKEHL</sequence>
<keyword evidence="4" id="KW-1185">Reference proteome</keyword>
<protein>
    <submittedName>
        <fullName evidence="3">DsbA family protein</fullName>
    </submittedName>
</protein>
<dbReference type="Pfam" id="PF13462">
    <property type="entry name" value="Thioredoxin_4"/>
    <property type="match status" value="1"/>
</dbReference>
<comment type="caution">
    <text evidence="3">The sequence shown here is derived from an EMBL/GenBank/DDBJ whole genome shotgun (WGS) entry which is preliminary data.</text>
</comment>
<dbReference type="InterPro" id="IPR036249">
    <property type="entry name" value="Thioredoxin-like_sf"/>
</dbReference>
<dbReference type="InterPro" id="IPR012336">
    <property type="entry name" value="Thioredoxin-like_fold"/>
</dbReference>
<evidence type="ECO:0000313" key="3">
    <source>
        <dbReference type="EMBL" id="TFH90324.1"/>
    </source>
</evidence>
<gene>
    <name evidence="3" type="ORF">ELS82_17380</name>
</gene>
<dbReference type="PROSITE" id="PS51352">
    <property type="entry name" value="THIOREDOXIN_2"/>
    <property type="match status" value="1"/>
</dbReference>
<keyword evidence="1" id="KW-0732">Signal</keyword>
<name>A0A4Y8WBW4_9VIBR</name>
<dbReference type="RefSeq" id="WP_134836599.1">
    <property type="nucleotide sequence ID" value="NZ_SATR01000030.1"/>
</dbReference>
<evidence type="ECO:0000256" key="1">
    <source>
        <dbReference type="SAM" id="SignalP"/>
    </source>
</evidence>
<evidence type="ECO:0000313" key="4">
    <source>
        <dbReference type="Proteomes" id="UP000297753"/>
    </source>
</evidence>
<dbReference type="Proteomes" id="UP000297753">
    <property type="component" value="Unassembled WGS sequence"/>
</dbReference>
<feature type="chain" id="PRO_5021287578" evidence="1">
    <location>
        <begin position="22"/>
        <end position="232"/>
    </location>
</feature>
<dbReference type="OrthoDB" id="9780340at2"/>
<feature type="domain" description="Thioredoxin" evidence="2">
    <location>
        <begin position="11"/>
        <end position="232"/>
    </location>
</feature>
<dbReference type="CDD" id="cd03023">
    <property type="entry name" value="DsbA_Com1_like"/>
    <property type="match status" value="1"/>
</dbReference>
<dbReference type="AlphaFoldDB" id="A0A4Y8WBW4"/>
<reference evidence="3 4" key="1">
    <citation type="submission" date="2019-01" db="EMBL/GenBank/DDBJ databases">
        <title>Vibrio BEI176 sp. nov, a marine bacterium isolated from China: eastern marignal seas.</title>
        <authorList>
            <person name="Li B."/>
        </authorList>
    </citation>
    <scope>NUCLEOTIDE SEQUENCE [LARGE SCALE GENOMIC DNA]</scope>
    <source>
        <strain evidence="3 4">BEI176</strain>
    </source>
</reference>
<dbReference type="InterPro" id="IPR051470">
    <property type="entry name" value="Thiol:disulfide_interchange"/>
</dbReference>
<dbReference type="PANTHER" id="PTHR35272">
    <property type="entry name" value="THIOL:DISULFIDE INTERCHANGE PROTEIN DSBC-RELATED"/>
    <property type="match status" value="1"/>
</dbReference>
<evidence type="ECO:0000259" key="2">
    <source>
        <dbReference type="PROSITE" id="PS51352"/>
    </source>
</evidence>
<dbReference type="EMBL" id="SATR01000030">
    <property type="protein sequence ID" value="TFH90324.1"/>
    <property type="molecule type" value="Genomic_DNA"/>
</dbReference>
<dbReference type="Gene3D" id="3.40.30.10">
    <property type="entry name" value="Glutaredoxin"/>
    <property type="match status" value="1"/>
</dbReference>
<accession>A0A4Y8WBW4</accession>
<dbReference type="InterPro" id="IPR013766">
    <property type="entry name" value="Thioredoxin_domain"/>
</dbReference>
<dbReference type="PANTHER" id="PTHR35272:SF3">
    <property type="entry name" value="THIOL:DISULFIDE INTERCHANGE PROTEIN DSBC"/>
    <property type="match status" value="1"/>
</dbReference>
<feature type="signal peptide" evidence="1">
    <location>
        <begin position="1"/>
        <end position="21"/>
    </location>
</feature>
<organism evidence="3 4">
    <name type="scientific">Vibrio ouci</name>
    <dbReference type="NCBI Taxonomy" id="2499078"/>
    <lineage>
        <taxon>Bacteria</taxon>
        <taxon>Pseudomonadati</taxon>
        <taxon>Pseudomonadota</taxon>
        <taxon>Gammaproteobacteria</taxon>
        <taxon>Vibrionales</taxon>
        <taxon>Vibrionaceae</taxon>
        <taxon>Vibrio</taxon>
    </lineage>
</organism>
<proteinExistence type="predicted"/>